<dbReference type="EMBL" id="HG793144">
    <property type="protein sequence ID" value="CRL24049.1"/>
    <property type="molecule type" value="Genomic_DNA"/>
</dbReference>
<reference evidence="1 2" key="1">
    <citation type="journal article" date="2014" name="Nat. Commun.">
        <title>Multiple recent horizontal transfers of a large genomic region in cheese making fungi.</title>
        <authorList>
            <person name="Cheeseman K."/>
            <person name="Ropars J."/>
            <person name="Renault P."/>
            <person name="Dupont J."/>
            <person name="Gouzy J."/>
            <person name="Branca A."/>
            <person name="Abraham A.L."/>
            <person name="Ceppi M."/>
            <person name="Conseiller E."/>
            <person name="Debuchy R."/>
            <person name="Malagnac F."/>
            <person name="Goarin A."/>
            <person name="Silar P."/>
            <person name="Lacoste S."/>
            <person name="Sallet E."/>
            <person name="Bensimon A."/>
            <person name="Giraud T."/>
            <person name="Brygoo Y."/>
        </authorList>
    </citation>
    <scope>NUCLEOTIDE SEQUENCE [LARGE SCALE GENOMIC DNA]</scope>
    <source>
        <strain evidence="2">FM 013</strain>
    </source>
</reference>
<dbReference type="STRING" id="1429867.A0A0G4PCR7"/>
<organism evidence="1 2">
    <name type="scientific">Penicillium camemberti (strain FM 013)</name>
    <dbReference type="NCBI Taxonomy" id="1429867"/>
    <lineage>
        <taxon>Eukaryota</taxon>
        <taxon>Fungi</taxon>
        <taxon>Dikarya</taxon>
        <taxon>Ascomycota</taxon>
        <taxon>Pezizomycotina</taxon>
        <taxon>Eurotiomycetes</taxon>
        <taxon>Eurotiomycetidae</taxon>
        <taxon>Eurotiales</taxon>
        <taxon>Aspergillaceae</taxon>
        <taxon>Penicillium</taxon>
    </lineage>
</organism>
<accession>A0A0G4PCR7</accession>
<evidence type="ECO:0000313" key="2">
    <source>
        <dbReference type="Proteomes" id="UP000053732"/>
    </source>
</evidence>
<sequence length="192" mass="22021">MRPHCWQDPDGEKHHKLYKDQLENPVKYTVVGFYNHMKMPQVLFANKSTEQIGSGLKGRGLMVVLPPRQTALLLQSQTSFHHKPHRQPGHLCPCPRRTLLSSSADLPDFHFSGLLDIAIREHSTWQQSRLSDKTLKAEVRKACDVALDDGLDLAQIDEDESPDYFAKRGIKRGIARRFVKDIRFWAENVIVI</sequence>
<proteinExistence type="predicted"/>
<gene>
    <name evidence="1" type="ORF">PCAMFM013_S011g000043</name>
</gene>
<dbReference type="AlphaFoldDB" id="A0A0G4PCR7"/>
<keyword evidence="2" id="KW-1185">Reference proteome</keyword>
<protein>
    <submittedName>
        <fullName evidence="1">Str. FM013</fullName>
    </submittedName>
</protein>
<evidence type="ECO:0000313" key="1">
    <source>
        <dbReference type="EMBL" id="CRL24049.1"/>
    </source>
</evidence>
<dbReference type="Proteomes" id="UP000053732">
    <property type="component" value="Unassembled WGS sequence"/>
</dbReference>
<name>A0A0G4PCR7_PENC3</name>